<dbReference type="AlphaFoldDB" id="A0A058Z499"/>
<keyword evidence="1" id="KW-0479">Metal-binding</keyword>
<dbReference type="Proteomes" id="UP000030693">
    <property type="component" value="Unassembled WGS sequence"/>
</dbReference>
<keyword evidence="5" id="KW-1185">Reference proteome</keyword>
<evidence type="ECO:0000256" key="1">
    <source>
        <dbReference type="PROSITE-ProRule" id="PRU00175"/>
    </source>
</evidence>
<reference evidence="4" key="1">
    <citation type="submission" date="2013-04" db="EMBL/GenBank/DDBJ databases">
        <title>The Genome Sequence of Fonticula alba ATCC 38817.</title>
        <authorList>
            <consortium name="The Broad Institute Genomics Platform"/>
            <person name="Russ C."/>
            <person name="Cuomo C."/>
            <person name="Burger G."/>
            <person name="Gray M.W."/>
            <person name="Holland P.W.H."/>
            <person name="King N."/>
            <person name="Lang F.B.F."/>
            <person name="Roger A.J."/>
            <person name="Ruiz-Trillo I."/>
            <person name="Brown M."/>
            <person name="Walker B."/>
            <person name="Young S."/>
            <person name="Zeng Q."/>
            <person name="Gargeya S."/>
            <person name="Fitzgerald M."/>
            <person name="Haas B."/>
            <person name="Abouelleil A."/>
            <person name="Allen A.W."/>
            <person name="Alvarado L."/>
            <person name="Arachchi H.M."/>
            <person name="Berlin A.M."/>
            <person name="Chapman S.B."/>
            <person name="Gainer-Dewar J."/>
            <person name="Goldberg J."/>
            <person name="Griggs A."/>
            <person name="Gujja S."/>
            <person name="Hansen M."/>
            <person name="Howarth C."/>
            <person name="Imamovic A."/>
            <person name="Ireland A."/>
            <person name="Larimer J."/>
            <person name="McCowan C."/>
            <person name="Murphy C."/>
            <person name="Pearson M."/>
            <person name="Poon T.W."/>
            <person name="Priest M."/>
            <person name="Roberts A."/>
            <person name="Saif S."/>
            <person name="Shea T."/>
            <person name="Sisk P."/>
            <person name="Sykes S."/>
            <person name="Wortman J."/>
            <person name="Nusbaum C."/>
            <person name="Birren B."/>
        </authorList>
    </citation>
    <scope>NUCLEOTIDE SEQUENCE [LARGE SCALE GENOMIC DNA]</scope>
    <source>
        <strain evidence="4">ATCC 38817</strain>
    </source>
</reference>
<feature type="compositionally biased region" description="Basic and acidic residues" evidence="2">
    <location>
        <begin position="220"/>
        <end position="231"/>
    </location>
</feature>
<proteinExistence type="predicted"/>
<organism evidence="4">
    <name type="scientific">Fonticula alba</name>
    <name type="common">Slime mold</name>
    <dbReference type="NCBI Taxonomy" id="691883"/>
    <lineage>
        <taxon>Eukaryota</taxon>
        <taxon>Rotosphaerida</taxon>
        <taxon>Fonticulaceae</taxon>
        <taxon>Fonticula</taxon>
    </lineage>
</organism>
<dbReference type="RefSeq" id="XP_009496517.1">
    <property type="nucleotide sequence ID" value="XM_009498242.1"/>
</dbReference>
<feature type="domain" description="RING-type" evidence="3">
    <location>
        <begin position="31"/>
        <end position="70"/>
    </location>
</feature>
<dbReference type="GeneID" id="20529090"/>
<dbReference type="SUPFAM" id="SSF57850">
    <property type="entry name" value="RING/U-box"/>
    <property type="match status" value="1"/>
</dbReference>
<dbReference type="InterPro" id="IPR001841">
    <property type="entry name" value="Znf_RING"/>
</dbReference>
<dbReference type="GO" id="GO:0008270">
    <property type="term" value="F:zinc ion binding"/>
    <property type="evidence" value="ECO:0007669"/>
    <property type="project" value="UniProtKB-KW"/>
</dbReference>
<keyword evidence="1" id="KW-0863">Zinc-finger</keyword>
<dbReference type="OrthoDB" id="8062037at2759"/>
<keyword evidence="1" id="KW-0862">Zinc</keyword>
<gene>
    <name evidence="4" type="ORF">H696_04365</name>
</gene>
<dbReference type="InterPro" id="IPR013083">
    <property type="entry name" value="Znf_RING/FYVE/PHD"/>
</dbReference>
<dbReference type="CDD" id="cd16449">
    <property type="entry name" value="RING-HC"/>
    <property type="match status" value="1"/>
</dbReference>
<sequence>MSHGFLTAAEYELRLDRLRQLLCTSLREFRCVICLSTLSDAHYVPCGHYFCKSPCLERAVIARKECSICRTSASARAARPAPTVVDVVASLERMQAIFEDSRSECLSQTAEVYHRMMRLEPENPQLPAGPGRAAPMDLTTLFRSWGPGVLCLSQTAEVYHRMMRLEPENPQLPAGPGRAAPMDLLSRLREGLREMKAAKRPPSTDEPEGATCAEPPAKVPRPEPLRPLARETDDEPPARAGPEVDLSSTVIVAPGRRAVSRQTGDPAREAGDESATLPTEEVPAPALLSPVSTGSTATLALEDGLPSGDSEPLFRLGPLVEPPAEQEALAPAAMGTLHPGLSLESESAISSGGDLFASLLGNPFAGGPGVSPDSRPGSLSSDALFGCLPSRAPAARGWHPVSSQADTVAMDMDPGVGELPAAGCPPGGSTTAAGSPRSSFDATPRVYHDHHGAAEGAGISATGGLLPELLPSLALLPHDISLSHGISATGGLLPELLPSLALLPHDISLCDIDQLLRDAEDQLGGPGRAGVSLAGADALAGLQRGGTPPHSGPMSLTLWEDDATSGPASGAEDNAGGSHEDNDDSLPTLPLCDGLGLGPTPVGRSPGTGRGGRVAPGAFSQNDPALAALGPAPGAGVVGVAPSPPGPPPPAVPFGHPAGRLTHSLFQAITAIDLELGRLPSADIDPPHG</sequence>
<evidence type="ECO:0000259" key="3">
    <source>
        <dbReference type="PROSITE" id="PS50089"/>
    </source>
</evidence>
<feature type="compositionally biased region" description="Pro residues" evidence="2">
    <location>
        <begin position="642"/>
        <end position="652"/>
    </location>
</feature>
<accession>A0A058Z499</accession>
<feature type="region of interest" description="Disordered" evidence="2">
    <location>
        <begin position="195"/>
        <end position="280"/>
    </location>
</feature>
<evidence type="ECO:0000313" key="5">
    <source>
        <dbReference type="Proteomes" id="UP000030693"/>
    </source>
</evidence>
<evidence type="ECO:0000256" key="2">
    <source>
        <dbReference type="SAM" id="MobiDB-lite"/>
    </source>
</evidence>
<dbReference type="EMBL" id="KB932207">
    <property type="protein sequence ID" value="KCV68946.1"/>
    <property type="molecule type" value="Genomic_DNA"/>
</dbReference>
<protein>
    <recommendedName>
        <fullName evidence="3">RING-type domain-containing protein</fullName>
    </recommendedName>
</protein>
<dbReference type="Pfam" id="PF13920">
    <property type="entry name" value="zf-C3HC4_3"/>
    <property type="match status" value="1"/>
</dbReference>
<feature type="region of interest" description="Disordered" evidence="2">
    <location>
        <begin position="540"/>
        <end position="658"/>
    </location>
</feature>
<feature type="compositionally biased region" description="Low complexity" evidence="2">
    <location>
        <begin position="624"/>
        <end position="641"/>
    </location>
</feature>
<dbReference type="Gene3D" id="3.30.40.10">
    <property type="entry name" value="Zinc/RING finger domain, C3HC4 (zinc finger)"/>
    <property type="match status" value="1"/>
</dbReference>
<name>A0A058Z499_FONAL</name>
<dbReference type="PROSITE" id="PS50089">
    <property type="entry name" value="ZF_RING_2"/>
    <property type="match status" value="1"/>
</dbReference>
<evidence type="ECO:0000313" key="4">
    <source>
        <dbReference type="EMBL" id="KCV68946.1"/>
    </source>
</evidence>